<feature type="domain" description="CCHC-type" evidence="6">
    <location>
        <begin position="220"/>
        <end position="236"/>
    </location>
</feature>
<keyword evidence="2" id="KW-0677">Repeat</keyword>
<dbReference type="InterPro" id="IPR036875">
    <property type="entry name" value="Znf_CCHC_sf"/>
</dbReference>
<proteinExistence type="predicted"/>
<evidence type="ECO:0000256" key="2">
    <source>
        <dbReference type="ARBA" id="ARBA00022737"/>
    </source>
</evidence>
<keyword evidence="4" id="KW-0862">Zinc</keyword>
<dbReference type="GO" id="GO:0019899">
    <property type="term" value="F:enzyme binding"/>
    <property type="evidence" value="ECO:0007669"/>
    <property type="project" value="UniProtKB-ARBA"/>
</dbReference>
<reference evidence="8" key="1">
    <citation type="submission" date="2022-11" db="UniProtKB">
        <authorList>
            <consortium name="WormBaseParasite"/>
        </authorList>
    </citation>
    <scope>IDENTIFICATION</scope>
</reference>
<organism evidence="7 8">
    <name type="scientific">Panagrolaimus davidi</name>
    <dbReference type="NCBI Taxonomy" id="227884"/>
    <lineage>
        <taxon>Eukaryota</taxon>
        <taxon>Metazoa</taxon>
        <taxon>Ecdysozoa</taxon>
        <taxon>Nematoda</taxon>
        <taxon>Chromadorea</taxon>
        <taxon>Rhabditida</taxon>
        <taxon>Tylenchina</taxon>
        <taxon>Panagrolaimomorpha</taxon>
        <taxon>Panagrolaimoidea</taxon>
        <taxon>Panagrolaimidae</taxon>
        <taxon>Panagrolaimus</taxon>
    </lineage>
</organism>
<feature type="domain" description="CCHC-type" evidence="6">
    <location>
        <begin position="162"/>
        <end position="177"/>
    </location>
</feature>
<name>A0A914QRH6_9BILA</name>
<evidence type="ECO:0000256" key="4">
    <source>
        <dbReference type="ARBA" id="ARBA00022833"/>
    </source>
</evidence>
<dbReference type="SMART" id="SM00343">
    <property type="entry name" value="ZnF_C2HC"/>
    <property type="match status" value="5"/>
</dbReference>
<dbReference type="WBParaSite" id="PDA_v2.g6101.t1">
    <property type="protein sequence ID" value="PDA_v2.g6101.t1"/>
    <property type="gene ID" value="PDA_v2.g6101"/>
</dbReference>
<dbReference type="InterPro" id="IPR001878">
    <property type="entry name" value="Znf_CCHC"/>
</dbReference>
<dbReference type="PANTHER" id="PTHR47103">
    <property type="entry name" value="DNA-BINDING PROTEIN"/>
    <property type="match status" value="1"/>
</dbReference>
<feature type="domain" description="CCHC-type" evidence="6">
    <location>
        <begin position="202"/>
        <end position="217"/>
    </location>
</feature>
<evidence type="ECO:0000259" key="6">
    <source>
        <dbReference type="PROSITE" id="PS50158"/>
    </source>
</evidence>
<dbReference type="AlphaFoldDB" id="A0A914QRH6"/>
<dbReference type="Proteomes" id="UP000887578">
    <property type="component" value="Unplaced"/>
</dbReference>
<evidence type="ECO:0000313" key="7">
    <source>
        <dbReference type="Proteomes" id="UP000887578"/>
    </source>
</evidence>
<evidence type="ECO:0000256" key="5">
    <source>
        <dbReference type="PROSITE-ProRule" id="PRU00047"/>
    </source>
</evidence>
<keyword evidence="1" id="KW-0479">Metal-binding</keyword>
<keyword evidence="7" id="KW-1185">Reference proteome</keyword>
<dbReference type="PANTHER" id="PTHR47103:SF8">
    <property type="entry name" value="DNA-BINDING PROTEIN"/>
    <property type="match status" value="1"/>
</dbReference>
<evidence type="ECO:0000256" key="1">
    <source>
        <dbReference type="ARBA" id="ARBA00022723"/>
    </source>
</evidence>
<protein>
    <submittedName>
        <fullName evidence="8">CCHC-type domain-containing protein</fullName>
    </submittedName>
</protein>
<evidence type="ECO:0000313" key="8">
    <source>
        <dbReference type="WBParaSite" id="PDA_v2.g6101.t1"/>
    </source>
</evidence>
<dbReference type="GO" id="GO:0003676">
    <property type="term" value="F:nucleic acid binding"/>
    <property type="evidence" value="ECO:0007669"/>
    <property type="project" value="InterPro"/>
</dbReference>
<dbReference type="Gene3D" id="4.10.60.10">
    <property type="entry name" value="Zinc finger, CCHC-type"/>
    <property type="match status" value="3"/>
</dbReference>
<dbReference type="PROSITE" id="PS50158">
    <property type="entry name" value="ZF_CCHC"/>
    <property type="match status" value="4"/>
</dbReference>
<evidence type="ECO:0000256" key="3">
    <source>
        <dbReference type="ARBA" id="ARBA00022771"/>
    </source>
</evidence>
<keyword evidence="3 5" id="KW-0863">Zinc-finger</keyword>
<dbReference type="GO" id="GO:0008270">
    <property type="term" value="F:zinc ion binding"/>
    <property type="evidence" value="ECO:0007669"/>
    <property type="project" value="UniProtKB-KW"/>
</dbReference>
<dbReference type="Pfam" id="PF00098">
    <property type="entry name" value="zf-CCHC"/>
    <property type="match status" value="2"/>
</dbReference>
<feature type="domain" description="CCHC-type" evidence="6">
    <location>
        <begin position="179"/>
        <end position="193"/>
    </location>
</feature>
<sequence>MEEQNRAGINKTMGCCIQHTRKVLMIIQGLFRQHGNMFYDEDLLALLEEADDILSAGVIGDVRRFSFFYHRLLTSLNRIIEDFQYSTTSPSYQNALNQTWEQLAGEYFVEPVIGAPLAADAWTFLPPAKFSAFRRKASNADDCTRCLQAGHSKDKCSNAVVCKTCSHEGHISRDCPQVRCTHCGRKGHAKDNCQWIGGLPLCHRCEEPGHFWSRCPNPVKCWKCGGEGHMSRDCPQR</sequence>
<accession>A0A914QRH6</accession>
<dbReference type="SUPFAM" id="SSF57756">
    <property type="entry name" value="Retrovirus zinc finger-like domains"/>
    <property type="match status" value="2"/>
</dbReference>